<dbReference type="AlphaFoldDB" id="A0A1L3JFA6"/>
<comment type="subcellular location">
    <subcellularLocation>
        <location evidence="1">Membrane</location>
        <topology evidence="1">Multi-pass membrane protein</topology>
    </subcellularLocation>
</comment>
<evidence type="ECO:0000256" key="3">
    <source>
        <dbReference type="ARBA" id="ARBA00022989"/>
    </source>
</evidence>
<keyword evidence="8" id="KW-1185">Reference proteome</keyword>
<organism evidence="7 8">
    <name type="scientific">Sphingorhabdus lutea</name>
    <dbReference type="NCBI Taxonomy" id="1913578"/>
    <lineage>
        <taxon>Bacteria</taxon>
        <taxon>Pseudomonadati</taxon>
        <taxon>Pseudomonadota</taxon>
        <taxon>Alphaproteobacteria</taxon>
        <taxon>Sphingomonadales</taxon>
        <taxon>Sphingomonadaceae</taxon>
        <taxon>Sphingorhabdus</taxon>
    </lineage>
</organism>
<accession>A0A1L3JFA6</accession>
<dbReference type="GO" id="GO:0009403">
    <property type="term" value="P:toxin biosynthetic process"/>
    <property type="evidence" value="ECO:0007669"/>
    <property type="project" value="InterPro"/>
</dbReference>
<dbReference type="PANTHER" id="PTHR36926">
    <property type="entry name" value="COLICIN V PRODUCTION PROTEIN"/>
    <property type="match status" value="1"/>
</dbReference>
<dbReference type="GO" id="GO:0016020">
    <property type="term" value="C:membrane"/>
    <property type="evidence" value="ECO:0007669"/>
    <property type="project" value="UniProtKB-SubCell"/>
</dbReference>
<evidence type="ECO:0000256" key="2">
    <source>
        <dbReference type="ARBA" id="ARBA00022692"/>
    </source>
</evidence>
<feature type="transmembrane region" description="Helical" evidence="6">
    <location>
        <begin position="6"/>
        <end position="21"/>
    </location>
</feature>
<sequence>MTALDIFTFSLLGFGGIYGFMRGFVHEVLALISWVAMIFAVRLFHTPLSEYLTDPVGTQSGAAMLAFILLVAISFGLGKLVARKMGTRTKASVLGPVDRVLGFGFGVIKGLIGATLIFLLLLMVVELFNGGDAEKPEWMTQSNSFPMLNASGNAISEFAAERRKASQDKETEDMTEEPAI</sequence>
<reference evidence="7 8" key="1">
    <citation type="submission" date="2016-11" db="EMBL/GenBank/DDBJ databases">
        <title>Sphingorhabdus sp. LPB0140, isolated from marine environment.</title>
        <authorList>
            <person name="Kim E."/>
            <person name="Yi H."/>
        </authorList>
    </citation>
    <scope>NUCLEOTIDE SEQUENCE [LARGE SCALE GENOMIC DNA]</scope>
    <source>
        <strain evidence="7 8">LPB0140</strain>
    </source>
</reference>
<protein>
    <submittedName>
        <fullName evidence="7">Colicin V production protein</fullName>
    </submittedName>
</protein>
<keyword evidence="4 6" id="KW-0472">Membrane</keyword>
<evidence type="ECO:0000313" key="8">
    <source>
        <dbReference type="Proteomes" id="UP000242561"/>
    </source>
</evidence>
<evidence type="ECO:0000256" key="6">
    <source>
        <dbReference type="SAM" id="Phobius"/>
    </source>
</evidence>
<feature type="transmembrane region" description="Helical" evidence="6">
    <location>
        <begin position="103"/>
        <end position="125"/>
    </location>
</feature>
<feature type="compositionally biased region" description="Basic and acidic residues" evidence="5">
    <location>
        <begin position="160"/>
        <end position="169"/>
    </location>
</feature>
<keyword evidence="2 6" id="KW-0812">Transmembrane</keyword>
<feature type="compositionally biased region" description="Acidic residues" evidence="5">
    <location>
        <begin position="170"/>
        <end position="180"/>
    </location>
</feature>
<dbReference type="STRING" id="1913578.LPB140_10090"/>
<feature type="transmembrane region" description="Helical" evidence="6">
    <location>
        <begin position="28"/>
        <end position="48"/>
    </location>
</feature>
<dbReference type="RefSeq" id="WP_072560851.1">
    <property type="nucleotide sequence ID" value="NZ_CP018154.1"/>
</dbReference>
<dbReference type="OrthoDB" id="9806894at2"/>
<name>A0A1L3JFA6_9SPHN</name>
<evidence type="ECO:0000313" key="7">
    <source>
        <dbReference type="EMBL" id="APG63779.1"/>
    </source>
</evidence>
<dbReference type="Proteomes" id="UP000242561">
    <property type="component" value="Chromosome"/>
</dbReference>
<proteinExistence type="predicted"/>
<dbReference type="InterPro" id="IPR052719">
    <property type="entry name" value="CvpA-like"/>
</dbReference>
<dbReference type="EMBL" id="CP018154">
    <property type="protein sequence ID" value="APG63779.1"/>
    <property type="molecule type" value="Genomic_DNA"/>
</dbReference>
<dbReference type="Pfam" id="PF02674">
    <property type="entry name" value="Colicin_V"/>
    <property type="match status" value="1"/>
</dbReference>
<dbReference type="KEGG" id="sphl:LPB140_10090"/>
<evidence type="ECO:0000256" key="5">
    <source>
        <dbReference type="SAM" id="MobiDB-lite"/>
    </source>
</evidence>
<feature type="region of interest" description="Disordered" evidence="5">
    <location>
        <begin position="160"/>
        <end position="180"/>
    </location>
</feature>
<gene>
    <name evidence="7" type="ORF">LPB140_10090</name>
</gene>
<dbReference type="InterPro" id="IPR003825">
    <property type="entry name" value="Colicin-V_CvpA"/>
</dbReference>
<keyword evidence="3 6" id="KW-1133">Transmembrane helix</keyword>
<evidence type="ECO:0000256" key="4">
    <source>
        <dbReference type="ARBA" id="ARBA00023136"/>
    </source>
</evidence>
<feature type="transmembrane region" description="Helical" evidence="6">
    <location>
        <begin position="60"/>
        <end position="82"/>
    </location>
</feature>
<evidence type="ECO:0000256" key="1">
    <source>
        <dbReference type="ARBA" id="ARBA00004141"/>
    </source>
</evidence>
<dbReference type="PANTHER" id="PTHR36926:SF1">
    <property type="entry name" value="COLICIN V PRODUCTION PROTEIN"/>
    <property type="match status" value="1"/>
</dbReference>